<evidence type="ECO:0000313" key="14">
    <source>
        <dbReference type="EMBL" id="KAK2112020.1"/>
    </source>
</evidence>
<keyword evidence="8" id="KW-0406">Ion transport</keyword>
<keyword evidence="10" id="KW-0407">Ion channel</keyword>
<evidence type="ECO:0000256" key="2">
    <source>
        <dbReference type="ARBA" id="ARBA00006513"/>
    </source>
</evidence>
<dbReference type="Proteomes" id="UP001266305">
    <property type="component" value="Unassembled WGS sequence"/>
</dbReference>
<evidence type="ECO:0000256" key="12">
    <source>
        <dbReference type="SAM" id="MobiDB-lite"/>
    </source>
</evidence>
<feature type="transmembrane region" description="Helical" evidence="13">
    <location>
        <begin position="92"/>
        <end position="110"/>
    </location>
</feature>
<dbReference type="PANTHER" id="PTHR21522">
    <property type="entry name" value="PROTON CHANNEL OTOP"/>
    <property type="match status" value="1"/>
</dbReference>
<protein>
    <submittedName>
        <fullName evidence="14">Proton channel otop3</fullName>
    </submittedName>
</protein>
<keyword evidence="15" id="KW-1185">Reference proteome</keyword>
<proteinExistence type="inferred from homology"/>
<gene>
    <name evidence="14" type="primary">OTOP3_1</name>
    <name evidence="14" type="ORF">P7K49_011767</name>
</gene>
<evidence type="ECO:0000256" key="13">
    <source>
        <dbReference type="SAM" id="Phobius"/>
    </source>
</evidence>
<keyword evidence="3" id="KW-0813">Transport</keyword>
<evidence type="ECO:0000256" key="1">
    <source>
        <dbReference type="ARBA" id="ARBA00004651"/>
    </source>
</evidence>
<keyword evidence="7 13" id="KW-1133">Transmembrane helix</keyword>
<name>A0ABQ9VSC3_SAGOE</name>
<feature type="region of interest" description="Disordered" evidence="12">
    <location>
        <begin position="1"/>
        <end position="20"/>
    </location>
</feature>
<comment type="similarity">
    <text evidence="2">Belongs to the otopetrin family.</text>
</comment>
<evidence type="ECO:0000256" key="10">
    <source>
        <dbReference type="ARBA" id="ARBA00023303"/>
    </source>
</evidence>
<organism evidence="14 15">
    <name type="scientific">Saguinus oedipus</name>
    <name type="common">Cotton-top tamarin</name>
    <name type="synonym">Oedipomidas oedipus</name>
    <dbReference type="NCBI Taxonomy" id="9490"/>
    <lineage>
        <taxon>Eukaryota</taxon>
        <taxon>Metazoa</taxon>
        <taxon>Chordata</taxon>
        <taxon>Craniata</taxon>
        <taxon>Vertebrata</taxon>
        <taxon>Euteleostomi</taxon>
        <taxon>Mammalia</taxon>
        <taxon>Eutheria</taxon>
        <taxon>Euarchontoglires</taxon>
        <taxon>Primates</taxon>
        <taxon>Haplorrhini</taxon>
        <taxon>Platyrrhini</taxon>
        <taxon>Cebidae</taxon>
        <taxon>Callitrichinae</taxon>
        <taxon>Saguinus</taxon>
    </lineage>
</organism>
<keyword evidence="9 13" id="KW-0472">Membrane</keyword>
<keyword evidence="5 13" id="KW-0812">Transmembrane</keyword>
<keyword evidence="4" id="KW-1003">Cell membrane</keyword>
<dbReference type="EMBL" id="JASSZA010000005">
    <property type="protein sequence ID" value="KAK2112020.1"/>
    <property type="molecule type" value="Genomic_DNA"/>
</dbReference>
<evidence type="ECO:0000256" key="8">
    <source>
        <dbReference type="ARBA" id="ARBA00023065"/>
    </source>
</evidence>
<feature type="transmembrane region" description="Helical" evidence="13">
    <location>
        <begin position="142"/>
        <end position="162"/>
    </location>
</feature>
<feature type="transmembrane region" description="Helical" evidence="13">
    <location>
        <begin position="58"/>
        <end position="80"/>
    </location>
</feature>
<sequence>MPSLEAQETEAAPEKENPVDVGVEETATAAQPRQKSWLVRHFSLLLRRDRQAQKAGQLFSGLLALNVVFLGGAFICSMIFNKVAITLGDVWILLATLKVLSLLWLLYYVASTTRQPHAVLYQDPHAGPLWVRGANARPHARLGSLVLFGSCTFCLNIFRVGYDVSHIHCKSQLEFVFPVIEMVFIGIQVTGFSGPHALSTHAMRTSPAT</sequence>
<evidence type="ECO:0000256" key="3">
    <source>
        <dbReference type="ARBA" id="ARBA00022448"/>
    </source>
</evidence>
<evidence type="ECO:0000256" key="11">
    <source>
        <dbReference type="ARBA" id="ARBA00024169"/>
    </source>
</evidence>
<keyword evidence="6" id="KW-0375">Hydrogen ion transport</keyword>
<evidence type="ECO:0000313" key="15">
    <source>
        <dbReference type="Proteomes" id="UP001266305"/>
    </source>
</evidence>
<evidence type="ECO:0000256" key="4">
    <source>
        <dbReference type="ARBA" id="ARBA00022475"/>
    </source>
</evidence>
<comment type="caution">
    <text evidence="14">The sequence shown here is derived from an EMBL/GenBank/DDBJ whole genome shotgun (WGS) entry which is preliminary data.</text>
</comment>
<comment type="subcellular location">
    <subcellularLocation>
        <location evidence="1">Cell membrane</location>
        <topology evidence="1">Multi-pass membrane protein</topology>
    </subcellularLocation>
</comment>
<reference evidence="14 15" key="1">
    <citation type="submission" date="2023-05" db="EMBL/GenBank/DDBJ databases">
        <title>B98-5 Cell Line De Novo Hybrid Assembly: An Optical Mapping Approach.</title>
        <authorList>
            <person name="Kananen K."/>
            <person name="Auerbach J.A."/>
            <person name="Kautto E."/>
            <person name="Blachly J.S."/>
        </authorList>
    </citation>
    <scope>NUCLEOTIDE SEQUENCE [LARGE SCALE GENOMIC DNA]</scope>
    <source>
        <strain evidence="14">B95-8</strain>
        <tissue evidence="14">Cell line</tissue>
    </source>
</reference>
<dbReference type="InterPro" id="IPR004878">
    <property type="entry name" value="Otopetrin"/>
</dbReference>
<evidence type="ECO:0000256" key="7">
    <source>
        <dbReference type="ARBA" id="ARBA00022989"/>
    </source>
</evidence>
<evidence type="ECO:0000256" key="6">
    <source>
        <dbReference type="ARBA" id="ARBA00022781"/>
    </source>
</evidence>
<accession>A0ABQ9VSC3</accession>
<dbReference type="PANTHER" id="PTHR21522:SF36">
    <property type="entry name" value="PROTON CHANNEL OTOP3"/>
    <property type="match status" value="1"/>
</dbReference>
<evidence type="ECO:0000256" key="9">
    <source>
        <dbReference type="ARBA" id="ARBA00023136"/>
    </source>
</evidence>
<comment type="catalytic activity">
    <reaction evidence="11">
        <text>H(+)(in) = H(+)(out)</text>
        <dbReference type="Rhea" id="RHEA:34979"/>
        <dbReference type="ChEBI" id="CHEBI:15378"/>
    </reaction>
</comment>
<evidence type="ECO:0000256" key="5">
    <source>
        <dbReference type="ARBA" id="ARBA00022692"/>
    </source>
</evidence>